<evidence type="ECO:0000313" key="2">
    <source>
        <dbReference type="EMBL" id="MFD2421649.1"/>
    </source>
</evidence>
<comment type="caution">
    <text evidence="2">The sequence shown here is derived from an EMBL/GenBank/DDBJ whole genome shotgun (WGS) entry which is preliminary data.</text>
</comment>
<evidence type="ECO:0000313" key="3">
    <source>
        <dbReference type="Proteomes" id="UP001597417"/>
    </source>
</evidence>
<feature type="compositionally biased region" description="Acidic residues" evidence="1">
    <location>
        <begin position="135"/>
        <end position="150"/>
    </location>
</feature>
<proteinExistence type="predicted"/>
<dbReference type="RefSeq" id="WP_378270349.1">
    <property type="nucleotide sequence ID" value="NZ_JBHUKR010000022.1"/>
</dbReference>
<gene>
    <name evidence="2" type="ORF">ACFSXZ_35490</name>
</gene>
<feature type="region of interest" description="Disordered" evidence="1">
    <location>
        <begin position="131"/>
        <end position="150"/>
    </location>
</feature>
<accession>A0ABW5G5N7</accession>
<evidence type="ECO:0000256" key="1">
    <source>
        <dbReference type="SAM" id="MobiDB-lite"/>
    </source>
</evidence>
<protein>
    <submittedName>
        <fullName evidence="2">Uncharacterized protein</fullName>
    </submittedName>
</protein>
<dbReference type="EMBL" id="JBHUKR010000022">
    <property type="protein sequence ID" value="MFD2421649.1"/>
    <property type="molecule type" value="Genomic_DNA"/>
</dbReference>
<reference evidence="3" key="1">
    <citation type="journal article" date="2019" name="Int. J. Syst. Evol. Microbiol.">
        <title>The Global Catalogue of Microorganisms (GCM) 10K type strain sequencing project: providing services to taxonomists for standard genome sequencing and annotation.</title>
        <authorList>
            <consortium name="The Broad Institute Genomics Platform"/>
            <consortium name="The Broad Institute Genome Sequencing Center for Infectious Disease"/>
            <person name="Wu L."/>
            <person name="Ma J."/>
        </authorList>
    </citation>
    <scope>NUCLEOTIDE SEQUENCE [LARGE SCALE GENOMIC DNA]</scope>
    <source>
        <strain evidence="3">CGMCC 4.7645</strain>
    </source>
</reference>
<organism evidence="2 3">
    <name type="scientific">Amycolatopsis pigmentata</name>
    <dbReference type="NCBI Taxonomy" id="450801"/>
    <lineage>
        <taxon>Bacteria</taxon>
        <taxon>Bacillati</taxon>
        <taxon>Actinomycetota</taxon>
        <taxon>Actinomycetes</taxon>
        <taxon>Pseudonocardiales</taxon>
        <taxon>Pseudonocardiaceae</taxon>
        <taxon>Amycolatopsis</taxon>
    </lineage>
</organism>
<keyword evidence="3" id="KW-1185">Reference proteome</keyword>
<dbReference type="Proteomes" id="UP001597417">
    <property type="component" value="Unassembled WGS sequence"/>
</dbReference>
<sequence length="150" mass="16590">MAIQVTTKPFAGDMVTYKAATLIDSDTWIQELETSLVARAGLDLRAKLTRTEDSALLSLVDADGKVYATSAGVTKFLPPETAEEPDVRELAASTLRMLLDDEYFGPRLRNRIKAGDERATFASEIERAIAKLEEPEPAEPEDWDDWGEEA</sequence>
<name>A0ABW5G5N7_9PSEU</name>